<evidence type="ECO:0000313" key="2">
    <source>
        <dbReference type="EMBL" id="EKX31930.1"/>
    </source>
</evidence>
<keyword evidence="5" id="KW-1185">Reference proteome</keyword>
<dbReference type="RefSeq" id="XP_005817904.1">
    <property type="nucleotide sequence ID" value="XM_005817847.1"/>
</dbReference>
<dbReference type="AlphaFoldDB" id="L1I7U1"/>
<dbReference type="EnsemblProtists" id="EKX30924">
    <property type="protein sequence ID" value="EKX30924"/>
    <property type="gene ID" value="GUITHDRAFT_156722"/>
</dbReference>
<protein>
    <submittedName>
        <fullName evidence="2 4">Uncharacterized protein</fullName>
    </submittedName>
</protein>
<dbReference type="RefSeq" id="XP_005818910.1">
    <property type="nucleotide sequence ID" value="XM_005818853.1"/>
</dbReference>
<evidence type="ECO:0000313" key="5">
    <source>
        <dbReference type="Proteomes" id="UP000011087"/>
    </source>
</evidence>
<evidence type="ECO:0000313" key="4">
    <source>
        <dbReference type="EnsemblProtists" id="EKX30924"/>
    </source>
</evidence>
<sequence>MFNNVLSPVNALLITFPISSFALSGEKQFLFPWSGVDQCSRKKRIVVSSFF</sequence>
<evidence type="ECO:0000313" key="1">
    <source>
        <dbReference type="EMBL" id="EKX30924.1"/>
    </source>
</evidence>
<dbReference type="HOGENOM" id="CLU_3110459_0_0_1"/>
<accession>L1I7U1</accession>
<dbReference type="EMBL" id="JH993224">
    <property type="protein sequence ID" value="EKX31930.1"/>
    <property type="molecule type" value="Genomic_DNA"/>
</dbReference>
<evidence type="ECO:0000313" key="3">
    <source>
        <dbReference type="EMBL" id="EKX35100.1"/>
    </source>
</evidence>
<dbReference type="Proteomes" id="UP000011087">
    <property type="component" value="Unassembled WGS sequence"/>
</dbReference>
<dbReference type="GeneID" id="17288657"/>
<dbReference type="GeneID" id="17287643"/>
<name>L1I7U1_GUITC</name>
<dbReference type="EnsemblProtists" id="EKX31930">
    <property type="protein sequence ID" value="EKX31930"/>
    <property type="gene ID" value="GUITHDRAFT_156454"/>
</dbReference>
<reference evidence="4" key="3">
    <citation type="submission" date="2015-06" db="UniProtKB">
        <authorList>
            <consortium name="EnsemblProtists"/>
        </authorList>
    </citation>
    <scope>IDENTIFICATION</scope>
</reference>
<proteinExistence type="predicted"/>
<dbReference type="EMBL" id="JH993450">
    <property type="protein sequence ID" value="EKX30924.1"/>
    <property type="molecule type" value="Genomic_DNA"/>
</dbReference>
<dbReference type="GeneID" id="17291797"/>
<reference evidence="5" key="2">
    <citation type="submission" date="2012-11" db="EMBL/GenBank/DDBJ databases">
        <authorList>
            <person name="Kuo A."/>
            <person name="Curtis B.A."/>
            <person name="Tanifuji G."/>
            <person name="Burki F."/>
            <person name="Gruber A."/>
            <person name="Irimia M."/>
            <person name="Maruyama S."/>
            <person name="Arias M.C."/>
            <person name="Ball S.G."/>
            <person name="Gile G.H."/>
            <person name="Hirakawa Y."/>
            <person name="Hopkins J.F."/>
            <person name="Rensing S.A."/>
            <person name="Schmutz J."/>
            <person name="Symeonidi A."/>
            <person name="Elias M."/>
            <person name="Eveleigh R.J."/>
            <person name="Herman E.K."/>
            <person name="Klute M.J."/>
            <person name="Nakayama T."/>
            <person name="Obornik M."/>
            <person name="Reyes-Prieto A."/>
            <person name="Armbrust E.V."/>
            <person name="Aves S.J."/>
            <person name="Beiko R.G."/>
            <person name="Coutinho P."/>
            <person name="Dacks J.B."/>
            <person name="Durnford D.G."/>
            <person name="Fast N.M."/>
            <person name="Green B.R."/>
            <person name="Grisdale C."/>
            <person name="Hempe F."/>
            <person name="Henrissat B."/>
            <person name="Hoppner M.P."/>
            <person name="Ishida K.-I."/>
            <person name="Kim E."/>
            <person name="Koreny L."/>
            <person name="Kroth P.G."/>
            <person name="Liu Y."/>
            <person name="Malik S.-B."/>
            <person name="Maier U.G."/>
            <person name="McRose D."/>
            <person name="Mock T."/>
            <person name="Neilson J.A."/>
            <person name="Onodera N.T."/>
            <person name="Poole A.M."/>
            <person name="Pritham E.J."/>
            <person name="Richards T.A."/>
            <person name="Rocap G."/>
            <person name="Roy S.W."/>
            <person name="Sarai C."/>
            <person name="Schaack S."/>
            <person name="Shirato S."/>
            <person name="Slamovits C.H."/>
            <person name="Spencer D.F."/>
            <person name="Suzuki S."/>
            <person name="Worden A.Z."/>
            <person name="Zauner S."/>
            <person name="Barry K."/>
            <person name="Bell C."/>
            <person name="Bharti A.K."/>
            <person name="Crow J.A."/>
            <person name="Grimwood J."/>
            <person name="Kramer R."/>
            <person name="Lindquist E."/>
            <person name="Lucas S."/>
            <person name="Salamov A."/>
            <person name="McFadden G.I."/>
            <person name="Lane C.E."/>
            <person name="Keeling P.J."/>
            <person name="Gray M.W."/>
            <person name="Grigoriev I.V."/>
            <person name="Archibald J.M."/>
        </authorList>
    </citation>
    <scope>NUCLEOTIDE SEQUENCE</scope>
    <source>
        <strain evidence="5">CCMP2712</strain>
    </source>
</reference>
<dbReference type="EMBL" id="JH993097">
    <property type="protein sequence ID" value="EKX35100.1"/>
    <property type="molecule type" value="Genomic_DNA"/>
</dbReference>
<dbReference type="KEGG" id="gtt:GUITHDRAFT_156722"/>
<organism evidence="2">
    <name type="scientific">Guillardia theta (strain CCMP2712)</name>
    <name type="common">Cryptophyte</name>
    <dbReference type="NCBI Taxonomy" id="905079"/>
    <lineage>
        <taxon>Eukaryota</taxon>
        <taxon>Cryptophyceae</taxon>
        <taxon>Pyrenomonadales</taxon>
        <taxon>Geminigeraceae</taxon>
        <taxon>Guillardia</taxon>
    </lineage>
</organism>
<gene>
    <name evidence="3" type="ORF">GUITHDRAFT_155590</name>
    <name evidence="2" type="ORF">GUITHDRAFT_156454</name>
    <name evidence="1" type="ORF">GUITHDRAFT_156722</name>
</gene>
<dbReference type="KEGG" id="gtt:GUITHDRAFT_155590"/>
<dbReference type="KEGG" id="gtt:GUITHDRAFT_156454"/>
<dbReference type="RefSeq" id="XP_005822080.1">
    <property type="nucleotide sequence ID" value="XM_005822023.1"/>
</dbReference>
<reference evidence="2 5" key="1">
    <citation type="journal article" date="2012" name="Nature">
        <title>Algal genomes reveal evolutionary mosaicism and the fate of nucleomorphs.</title>
        <authorList>
            <consortium name="DOE Joint Genome Institute"/>
            <person name="Curtis B.A."/>
            <person name="Tanifuji G."/>
            <person name="Burki F."/>
            <person name="Gruber A."/>
            <person name="Irimia M."/>
            <person name="Maruyama S."/>
            <person name="Arias M.C."/>
            <person name="Ball S.G."/>
            <person name="Gile G.H."/>
            <person name="Hirakawa Y."/>
            <person name="Hopkins J.F."/>
            <person name="Kuo A."/>
            <person name="Rensing S.A."/>
            <person name="Schmutz J."/>
            <person name="Symeonidi A."/>
            <person name="Elias M."/>
            <person name="Eveleigh R.J."/>
            <person name="Herman E.K."/>
            <person name="Klute M.J."/>
            <person name="Nakayama T."/>
            <person name="Obornik M."/>
            <person name="Reyes-Prieto A."/>
            <person name="Armbrust E.V."/>
            <person name="Aves S.J."/>
            <person name="Beiko R.G."/>
            <person name="Coutinho P."/>
            <person name="Dacks J.B."/>
            <person name="Durnford D.G."/>
            <person name="Fast N.M."/>
            <person name="Green B.R."/>
            <person name="Grisdale C.J."/>
            <person name="Hempel F."/>
            <person name="Henrissat B."/>
            <person name="Hoppner M.P."/>
            <person name="Ishida K."/>
            <person name="Kim E."/>
            <person name="Koreny L."/>
            <person name="Kroth P.G."/>
            <person name="Liu Y."/>
            <person name="Malik S.B."/>
            <person name="Maier U.G."/>
            <person name="McRose D."/>
            <person name="Mock T."/>
            <person name="Neilson J.A."/>
            <person name="Onodera N.T."/>
            <person name="Poole A.M."/>
            <person name="Pritham E.J."/>
            <person name="Richards T.A."/>
            <person name="Rocap G."/>
            <person name="Roy S.W."/>
            <person name="Sarai C."/>
            <person name="Schaack S."/>
            <person name="Shirato S."/>
            <person name="Slamovits C.H."/>
            <person name="Spencer D.F."/>
            <person name="Suzuki S."/>
            <person name="Worden A.Z."/>
            <person name="Zauner S."/>
            <person name="Barry K."/>
            <person name="Bell C."/>
            <person name="Bharti A.K."/>
            <person name="Crow J.A."/>
            <person name="Grimwood J."/>
            <person name="Kramer R."/>
            <person name="Lindquist E."/>
            <person name="Lucas S."/>
            <person name="Salamov A."/>
            <person name="McFadden G.I."/>
            <person name="Lane C.E."/>
            <person name="Keeling P.J."/>
            <person name="Gray M.W."/>
            <person name="Grigoriev I.V."/>
            <person name="Archibald J.M."/>
        </authorList>
    </citation>
    <scope>NUCLEOTIDE SEQUENCE</scope>
    <source>
        <strain evidence="2 5">CCMP2712</strain>
    </source>
</reference>
<dbReference type="PaxDb" id="55529-EKX30924"/>
<dbReference type="EnsemblProtists" id="EKX35100">
    <property type="protein sequence ID" value="EKX35100"/>
    <property type="gene ID" value="GUITHDRAFT_155590"/>
</dbReference>